<dbReference type="Proteomes" id="UP000287651">
    <property type="component" value="Unassembled WGS sequence"/>
</dbReference>
<reference evidence="2 3" key="1">
    <citation type="journal article" date="2014" name="Agronomy (Basel)">
        <title>A Draft Genome Sequence for Ensete ventricosum, the Drought-Tolerant Tree Against Hunger.</title>
        <authorList>
            <person name="Harrison J."/>
            <person name="Moore K.A."/>
            <person name="Paszkiewicz K."/>
            <person name="Jones T."/>
            <person name="Grant M."/>
            <person name="Ambacheew D."/>
            <person name="Muzemil S."/>
            <person name="Studholme D.J."/>
        </authorList>
    </citation>
    <scope>NUCLEOTIDE SEQUENCE [LARGE SCALE GENOMIC DNA]</scope>
</reference>
<sequence length="192" mass="21198">MAVLDDQKPSMSDSHDSLSFRYIPIAVREGSSGPEPSPVHRALSSSPDAFEFFTPPTDMCYADDVFLEGKLLSSQPRPPPPRTLPLVPRRSASLDERRQPRGPAGKQRGQRSAASDPDLPSATKPQPKWYLFVPAAMEIEDIRNRQTAQRSPSTATGCKSKERKDPWKFLRSLGCNRAHSVATGSRLARTKA</sequence>
<name>A0A427AGK6_ENSVE</name>
<protein>
    <submittedName>
        <fullName evidence="2">Uncharacterized protein</fullName>
    </submittedName>
</protein>
<proteinExistence type="predicted"/>
<feature type="region of interest" description="Disordered" evidence="1">
    <location>
        <begin position="28"/>
        <end position="48"/>
    </location>
</feature>
<evidence type="ECO:0000313" key="2">
    <source>
        <dbReference type="EMBL" id="RRT75387.1"/>
    </source>
</evidence>
<dbReference type="PANTHER" id="PTHR34130">
    <property type="entry name" value="OS08G0243800 PROTEIN"/>
    <property type="match status" value="1"/>
</dbReference>
<feature type="compositionally biased region" description="Polar residues" evidence="1">
    <location>
        <begin position="145"/>
        <end position="157"/>
    </location>
</feature>
<comment type="caution">
    <text evidence="2">The sequence shown here is derived from an EMBL/GenBank/DDBJ whole genome shotgun (WGS) entry which is preliminary data.</text>
</comment>
<accession>A0A427AGK6</accession>
<feature type="region of interest" description="Disordered" evidence="1">
    <location>
        <begin position="142"/>
        <end position="163"/>
    </location>
</feature>
<organism evidence="2 3">
    <name type="scientific">Ensete ventricosum</name>
    <name type="common">Abyssinian banana</name>
    <name type="synonym">Musa ensete</name>
    <dbReference type="NCBI Taxonomy" id="4639"/>
    <lineage>
        <taxon>Eukaryota</taxon>
        <taxon>Viridiplantae</taxon>
        <taxon>Streptophyta</taxon>
        <taxon>Embryophyta</taxon>
        <taxon>Tracheophyta</taxon>
        <taxon>Spermatophyta</taxon>
        <taxon>Magnoliopsida</taxon>
        <taxon>Liliopsida</taxon>
        <taxon>Zingiberales</taxon>
        <taxon>Musaceae</taxon>
        <taxon>Ensete</taxon>
    </lineage>
</organism>
<feature type="region of interest" description="Disordered" evidence="1">
    <location>
        <begin position="71"/>
        <end position="127"/>
    </location>
</feature>
<evidence type="ECO:0000256" key="1">
    <source>
        <dbReference type="SAM" id="MobiDB-lite"/>
    </source>
</evidence>
<dbReference type="AlphaFoldDB" id="A0A427AGK6"/>
<evidence type="ECO:0000313" key="3">
    <source>
        <dbReference type="Proteomes" id="UP000287651"/>
    </source>
</evidence>
<dbReference type="EMBL" id="AMZH03002493">
    <property type="protein sequence ID" value="RRT75387.1"/>
    <property type="molecule type" value="Genomic_DNA"/>
</dbReference>
<gene>
    <name evidence="2" type="ORF">B296_00009502</name>
</gene>
<dbReference type="PANTHER" id="PTHR34130:SF5">
    <property type="entry name" value="OS08G0243800 PROTEIN"/>
    <property type="match status" value="1"/>
</dbReference>